<evidence type="ECO:0000313" key="4">
    <source>
        <dbReference type="Proteomes" id="UP000054564"/>
    </source>
</evidence>
<evidence type="ECO:0000259" key="2">
    <source>
        <dbReference type="PROSITE" id="PS50894"/>
    </source>
</evidence>
<sequence length="150" mass="16585">MDDCLFKPLRLPQLETLLKGIPRSKEKHAASATTLEQRLDLPALRALANNDTHLLYGLLETTRDENQRDLLRAEQWLEAGDWTALAQSLHRLAGSAQIIGASDVAGECRTLEHACEGEPHSEMINAHFAKIKQAVADLNHAITAFIGLEK</sequence>
<keyword evidence="4" id="KW-1185">Reference proteome</keyword>
<dbReference type="PROSITE" id="PS50894">
    <property type="entry name" value="HPT"/>
    <property type="match status" value="1"/>
</dbReference>
<feature type="modified residue" description="Phosphohistidine" evidence="1">
    <location>
        <position position="90"/>
    </location>
</feature>
<dbReference type="EMBL" id="AJIL01004098">
    <property type="protein sequence ID" value="KNE87792.1"/>
    <property type="molecule type" value="Genomic_DNA"/>
</dbReference>
<dbReference type="Gene3D" id="1.20.120.160">
    <property type="entry name" value="HPT domain"/>
    <property type="match status" value="1"/>
</dbReference>
<organism evidence="3 4">
    <name type="scientific">Puccinia striiformis f. sp. tritici PST-78</name>
    <dbReference type="NCBI Taxonomy" id="1165861"/>
    <lineage>
        <taxon>Eukaryota</taxon>
        <taxon>Fungi</taxon>
        <taxon>Dikarya</taxon>
        <taxon>Basidiomycota</taxon>
        <taxon>Pucciniomycotina</taxon>
        <taxon>Pucciniomycetes</taxon>
        <taxon>Pucciniales</taxon>
        <taxon>Pucciniaceae</taxon>
        <taxon>Puccinia</taxon>
    </lineage>
</organism>
<keyword evidence="1" id="KW-0597">Phosphoprotein</keyword>
<dbReference type="GO" id="GO:0000160">
    <property type="term" value="P:phosphorelay signal transduction system"/>
    <property type="evidence" value="ECO:0007669"/>
    <property type="project" value="InterPro"/>
</dbReference>
<protein>
    <recommendedName>
        <fullName evidence="2">HPt domain-containing protein</fullName>
    </recommendedName>
</protein>
<evidence type="ECO:0000256" key="1">
    <source>
        <dbReference type="PROSITE-ProRule" id="PRU00110"/>
    </source>
</evidence>
<dbReference type="Proteomes" id="UP000054564">
    <property type="component" value="Unassembled WGS sequence"/>
</dbReference>
<dbReference type="SUPFAM" id="SSF47226">
    <property type="entry name" value="Histidine-containing phosphotransfer domain, HPT domain"/>
    <property type="match status" value="1"/>
</dbReference>
<comment type="caution">
    <text evidence="3">The sequence shown here is derived from an EMBL/GenBank/DDBJ whole genome shotgun (WGS) entry which is preliminary data.</text>
</comment>
<dbReference type="Pfam" id="PF01627">
    <property type="entry name" value="Hpt"/>
    <property type="match status" value="1"/>
</dbReference>
<dbReference type="InterPro" id="IPR008207">
    <property type="entry name" value="Sig_transdc_His_kin_Hpt_dom"/>
</dbReference>
<evidence type="ECO:0000313" key="3">
    <source>
        <dbReference type="EMBL" id="KNE87792.1"/>
    </source>
</evidence>
<feature type="domain" description="HPt" evidence="2">
    <location>
        <begin position="51"/>
        <end position="145"/>
    </location>
</feature>
<dbReference type="InterPro" id="IPR036641">
    <property type="entry name" value="HPT_dom_sf"/>
</dbReference>
<gene>
    <name evidence="3" type="ORF">PSTG_18817</name>
</gene>
<name>A0A0L0UL19_9BASI</name>
<proteinExistence type="predicted"/>
<accession>A0A0L0UL19</accession>
<dbReference type="AlphaFoldDB" id="A0A0L0UL19"/>
<reference evidence="4" key="1">
    <citation type="submission" date="2014-03" db="EMBL/GenBank/DDBJ databases">
        <title>The Genome Sequence of Puccinia striiformis f. sp. tritici PST-78.</title>
        <authorList>
            <consortium name="The Broad Institute Genome Sequencing Platform"/>
            <person name="Cuomo C."/>
            <person name="Hulbert S."/>
            <person name="Chen X."/>
            <person name="Walker B."/>
            <person name="Young S.K."/>
            <person name="Zeng Q."/>
            <person name="Gargeya S."/>
            <person name="Fitzgerald M."/>
            <person name="Haas B."/>
            <person name="Abouelleil A."/>
            <person name="Alvarado L."/>
            <person name="Arachchi H.M."/>
            <person name="Berlin A.M."/>
            <person name="Chapman S.B."/>
            <person name="Goldberg J."/>
            <person name="Griggs A."/>
            <person name="Gujja S."/>
            <person name="Hansen M."/>
            <person name="Howarth C."/>
            <person name="Imamovic A."/>
            <person name="Larimer J."/>
            <person name="McCowan C."/>
            <person name="Montmayeur A."/>
            <person name="Murphy C."/>
            <person name="Neiman D."/>
            <person name="Pearson M."/>
            <person name="Priest M."/>
            <person name="Roberts A."/>
            <person name="Saif S."/>
            <person name="Shea T."/>
            <person name="Sisk P."/>
            <person name="Sykes S."/>
            <person name="Wortman J."/>
            <person name="Nusbaum C."/>
            <person name="Birren B."/>
        </authorList>
    </citation>
    <scope>NUCLEOTIDE SEQUENCE [LARGE SCALE GENOMIC DNA]</scope>
    <source>
        <strain evidence="4">race PST-78</strain>
    </source>
</reference>